<evidence type="ECO:0000259" key="2">
    <source>
        <dbReference type="Pfam" id="PF03732"/>
    </source>
</evidence>
<sequence>MATSTVEYWLEATERIMDELDLSPEEKVKGMVVLLRNEVYQWWLTVRDSVTAEDLTWEYVKTAYQKKYVDTYYIDAQRNVFLGLVQRNKSVAEYEARFLRLSRYTRGVVATEHERCVRFKDRLRDGLKLMLAPQQEREFSVLVEKAKVAERIKDSMRQNRDKDRNRDRRNFGSSKLSEGLRKRPRVESFTSVTKPAMEKWDCPCA</sequence>
<dbReference type="AlphaFoldDB" id="A0A5B6V958"/>
<protein>
    <submittedName>
        <fullName evidence="3">1-phosphatidylinositol-4,5-bisphosphate phosphodiesterase beta-2</fullName>
    </submittedName>
</protein>
<reference evidence="4" key="1">
    <citation type="journal article" date="2019" name="Plant Biotechnol. J.">
        <title>Genome sequencing of the Australian wild diploid species Gossypium australe highlights disease resistance and delayed gland morphogenesis.</title>
        <authorList>
            <person name="Cai Y."/>
            <person name="Cai X."/>
            <person name="Wang Q."/>
            <person name="Wang P."/>
            <person name="Zhang Y."/>
            <person name="Cai C."/>
            <person name="Xu Y."/>
            <person name="Wang K."/>
            <person name="Zhou Z."/>
            <person name="Wang C."/>
            <person name="Geng S."/>
            <person name="Li B."/>
            <person name="Dong Q."/>
            <person name="Hou Y."/>
            <person name="Wang H."/>
            <person name="Ai P."/>
            <person name="Liu Z."/>
            <person name="Yi F."/>
            <person name="Sun M."/>
            <person name="An G."/>
            <person name="Cheng J."/>
            <person name="Zhang Y."/>
            <person name="Shi Q."/>
            <person name="Xie Y."/>
            <person name="Shi X."/>
            <person name="Chang Y."/>
            <person name="Huang F."/>
            <person name="Chen Y."/>
            <person name="Hong S."/>
            <person name="Mi L."/>
            <person name="Sun Q."/>
            <person name="Zhang L."/>
            <person name="Zhou B."/>
            <person name="Peng R."/>
            <person name="Zhang X."/>
            <person name="Liu F."/>
        </authorList>
    </citation>
    <scope>NUCLEOTIDE SEQUENCE [LARGE SCALE GENOMIC DNA]</scope>
    <source>
        <strain evidence="4">cv. PA1801</strain>
    </source>
</reference>
<comment type="caution">
    <text evidence="3">The sequence shown here is derived from an EMBL/GenBank/DDBJ whole genome shotgun (WGS) entry which is preliminary data.</text>
</comment>
<feature type="domain" description="Retrotransposon gag" evidence="2">
    <location>
        <begin position="32"/>
        <end position="122"/>
    </location>
</feature>
<dbReference type="OrthoDB" id="2272416at2759"/>
<evidence type="ECO:0000256" key="1">
    <source>
        <dbReference type="SAM" id="MobiDB-lite"/>
    </source>
</evidence>
<dbReference type="PANTHER" id="PTHR34482:SF36">
    <property type="entry name" value="RETROTRANSPOSON GAG DOMAIN-CONTAINING PROTEIN"/>
    <property type="match status" value="1"/>
</dbReference>
<feature type="compositionally biased region" description="Basic and acidic residues" evidence="1">
    <location>
        <begin position="153"/>
        <end position="170"/>
    </location>
</feature>
<feature type="region of interest" description="Disordered" evidence="1">
    <location>
        <begin position="153"/>
        <end position="191"/>
    </location>
</feature>
<keyword evidence="4" id="KW-1185">Reference proteome</keyword>
<dbReference type="EMBL" id="SMMG02000007">
    <property type="protein sequence ID" value="KAA3465685.1"/>
    <property type="molecule type" value="Genomic_DNA"/>
</dbReference>
<gene>
    <name evidence="3" type="ORF">EPI10_000828</name>
</gene>
<organism evidence="3 4">
    <name type="scientific">Gossypium australe</name>
    <dbReference type="NCBI Taxonomy" id="47621"/>
    <lineage>
        <taxon>Eukaryota</taxon>
        <taxon>Viridiplantae</taxon>
        <taxon>Streptophyta</taxon>
        <taxon>Embryophyta</taxon>
        <taxon>Tracheophyta</taxon>
        <taxon>Spermatophyta</taxon>
        <taxon>Magnoliopsida</taxon>
        <taxon>eudicotyledons</taxon>
        <taxon>Gunneridae</taxon>
        <taxon>Pentapetalae</taxon>
        <taxon>rosids</taxon>
        <taxon>malvids</taxon>
        <taxon>Malvales</taxon>
        <taxon>Malvaceae</taxon>
        <taxon>Malvoideae</taxon>
        <taxon>Gossypium</taxon>
    </lineage>
</organism>
<dbReference type="Pfam" id="PF03732">
    <property type="entry name" value="Retrotrans_gag"/>
    <property type="match status" value="1"/>
</dbReference>
<evidence type="ECO:0000313" key="4">
    <source>
        <dbReference type="Proteomes" id="UP000325315"/>
    </source>
</evidence>
<evidence type="ECO:0000313" key="3">
    <source>
        <dbReference type="EMBL" id="KAA3465685.1"/>
    </source>
</evidence>
<name>A0A5B6V958_9ROSI</name>
<dbReference type="InterPro" id="IPR005162">
    <property type="entry name" value="Retrotrans_gag_dom"/>
</dbReference>
<dbReference type="Proteomes" id="UP000325315">
    <property type="component" value="Unassembled WGS sequence"/>
</dbReference>
<dbReference type="PANTHER" id="PTHR34482">
    <property type="entry name" value="DNA DAMAGE-INDUCIBLE PROTEIN 1-LIKE"/>
    <property type="match status" value="1"/>
</dbReference>
<accession>A0A5B6V958</accession>
<proteinExistence type="predicted"/>